<evidence type="ECO:0000256" key="1">
    <source>
        <dbReference type="ARBA" id="ARBA00023157"/>
    </source>
</evidence>
<sequence length="785" mass="88592">MNPRPFLVFSILPCYWSKSLSSFLENPPSNVPRLVRGAYLGEVQKIGVTDFSGLWDPECYHKSFRIIPQKICHNNQQQITTQLMDRNALRNSSVHSVSGLLSSEAGIRSKGKKTSSTSVYRRIKQYATQKEPKEEKKNDYDVCDANKRDTGTTLGLDGASWARIMIAAGNQTTEHLSLQFRTRIEEQIVLYTLLTNVADVNEVDNIRIVTAVYLYNGSLVFTVENYIRNGVPVLALNSMTTKVNCISAYATCADTQWHQIRQQIVKNTVLLFLDEQIPIKHSLPYSTHRLVFTEVYLGKVPPNDATNTFGPSLDSPHQPFRGCFRNVYQQGAQGKKYLLKNSLRQSTNLQLSTSARLGECDSTLLRPFPLWRIPNRSQYVTFTRPGAYIRIEGWKVVSTADISFHIVTSELDGILLYSSSVNEYDIYERFSDSDQSTAVAGAGEAGFDIFALELRNGKLVCTINTGSGSIQLGYSMLDSEQTLSSILSNGEDHFVRVRFQEGSLKVEVDQKTYVSYKADEKIYRYLNLNGIFYIGGLPESIRHISSSISPEVWSARLRQNFVGCLGDVTVNSVQWDLDLEMRACWTRGLVEKQCHIPTTSNWCANHECKNGGRCMNEWNRFTCDCSHTNFAGEFCSSAPLVASFNGHQWIRVKFASFPIHSSVENLIIRLRTKQKFGLVLTTRSPSVSASDCLELRLDNGYLLTTYDFGGQSKPTTESKRIGIERDFCEIGYVTERITTDRDKSPQVRVRQITASHQPIRGNTRVKVHICKPISDTLVRLLKENP</sequence>
<comment type="caution">
    <text evidence="6">The sequence shown here is derived from an EMBL/GenBank/DDBJ whole genome shotgun (WGS) entry which is preliminary data.</text>
</comment>
<feature type="domain" description="Laminin G" evidence="4">
    <location>
        <begin position="151"/>
        <end position="360"/>
    </location>
</feature>
<evidence type="ECO:0000256" key="3">
    <source>
        <dbReference type="SAM" id="SignalP"/>
    </source>
</evidence>
<evidence type="ECO:0000256" key="2">
    <source>
        <dbReference type="PROSITE-ProRule" id="PRU00076"/>
    </source>
</evidence>
<protein>
    <recommendedName>
        <fullName evidence="8">Neurexin-4</fullName>
    </recommendedName>
</protein>
<dbReference type="EMBL" id="CAXLJL010000190">
    <property type="protein sequence ID" value="CAL5134286.1"/>
    <property type="molecule type" value="Genomic_DNA"/>
</dbReference>
<dbReference type="PROSITE" id="PS50026">
    <property type="entry name" value="EGF_3"/>
    <property type="match status" value="1"/>
</dbReference>
<dbReference type="PROSITE" id="PS00010">
    <property type="entry name" value="ASX_HYDROXYL"/>
    <property type="match status" value="1"/>
</dbReference>
<feature type="signal peptide" evidence="3">
    <location>
        <begin position="1"/>
        <end position="21"/>
    </location>
</feature>
<evidence type="ECO:0000313" key="6">
    <source>
        <dbReference type="EMBL" id="CAL5134286.1"/>
    </source>
</evidence>
<keyword evidence="1" id="KW-1015">Disulfide bond</keyword>
<dbReference type="InterPro" id="IPR050372">
    <property type="entry name" value="Neurexin-related_CASP"/>
</dbReference>
<reference evidence="6" key="1">
    <citation type="submission" date="2024-06" db="EMBL/GenBank/DDBJ databases">
        <authorList>
            <person name="Liu X."/>
            <person name="Lenzi L."/>
            <person name="Haldenby T S."/>
            <person name="Uol C."/>
        </authorList>
    </citation>
    <scope>NUCLEOTIDE SEQUENCE</scope>
</reference>
<dbReference type="SMART" id="SM00282">
    <property type="entry name" value="LamG"/>
    <property type="match status" value="2"/>
</dbReference>
<keyword evidence="2" id="KW-0245">EGF-like domain</keyword>
<gene>
    <name evidence="6" type="ORF">CDAUBV1_LOCUS7495</name>
</gene>
<dbReference type="InterPro" id="IPR001791">
    <property type="entry name" value="Laminin_G"/>
</dbReference>
<dbReference type="CDD" id="cd00054">
    <property type="entry name" value="EGF_CA"/>
    <property type="match status" value="1"/>
</dbReference>
<feature type="domain" description="EGF-like" evidence="5">
    <location>
        <begin position="599"/>
        <end position="636"/>
    </location>
</feature>
<dbReference type="Pfam" id="PF00008">
    <property type="entry name" value="EGF"/>
    <property type="match status" value="1"/>
</dbReference>
<organism evidence="6 7">
    <name type="scientific">Calicophoron daubneyi</name>
    <name type="common">Rumen fluke</name>
    <name type="synonym">Paramphistomum daubneyi</name>
    <dbReference type="NCBI Taxonomy" id="300641"/>
    <lineage>
        <taxon>Eukaryota</taxon>
        <taxon>Metazoa</taxon>
        <taxon>Spiralia</taxon>
        <taxon>Lophotrochozoa</taxon>
        <taxon>Platyhelminthes</taxon>
        <taxon>Trematoda</taxon>
        <taxon>Digenea</taxon>
        <taxon>Plagiorchiida</taxon>
        <taxon>Pronocephalata</taxon>
        <taxon>Paramphistomoidea</taxon>
        <taxon>Paramphistomidae</taxon>
        <taxon>Calicophoron</taxon>
    </lineage>
</organism>
<keyword evidence="3" id="KW-0732">Signal</keyword>
<dbReference type="GO" id="GO:0016020">
    <property type="term" value="C:membrane"/>
    <property type="evidence" value="ECO:0007669"/>
    <property type="project" value="UniProtKB-SubCell"/>
</dbReference>
<dbReference type="Gene3D" id="2.60.120.200">
    <property type="match status" value="3"/>
</dbReference>
<proteinExistence type="predicted"/>
<comment type="caution">
    <text evidence="2">Lacks conserved residue(s) required for the propagation of feature annotation.</text>
</comment>
<dbReference type="PANTHER" id="PTHR15036">
    <property type="entry name" value="PIKACHURIN-LIKE PROTEIN"/>
    <property type="match status" value="1"/>
</dbReference>
<dbReference type="InterPro" id="IPR013320">
    <property type="entry name" value="ConA-like_dom_sf"/>
</dbReference>
<dbReference type="Gene3D" id="2.10.25.10">
    <property type="entry name" value="Laminin"/>
    <property type="match status" value="1"/>
</dbReference>
<name>A0AAV2TBR9_CALDB</name>
<evidence type="ECO:0000313" key="7">
    <source>
        <dbReference type="Proteomes" id="UP001497525"/>
    </source>
</evidence>
<evidence type="ECO:0008006" key="8">
    <source>
        <dbReference type="Google" id="ProtNLM"/>
    </source>
</evidence>
<evidence type="ECO:0000259" key="5">
    <source>
        <dbReference type="PROSITE" id="PS50026"/>
    </source>
</evidence>
<feature type="chain" id="PRO_5043707810" description="Neurexin-4" evidence="3">
    <location>
        <begin position="22"/>
        <end position="785"/>
    </location>
</feature>
<feature type="domain" description="Laminin G" evidence="4">
    <location>
        <begin position="378"/>
        <end position="594"/>
    </location>
</feature>
<accession>A0AAV2TBR9</accession>
<dbReference type="InterPro" id="IPR000742">
    <property type="entry name" value="EGF"/>
</dbReference>
<dbReference type="AlphaFoldDB" id="A0AAV2TBR9"/>
<dbReference type="PANTHER" id="PTHR15036:SF85">
    <property type="entry name" value="SP2353, ISOFORM A"/>
    <property type="match status" value="1"/>
</dbReference>
<evidence type="ECO:0000259" key="4">
    <source>
        <dbReference type="PROSITE" id="PS50025"/>
    </source>
</evidence>
<dbReference type="Proteomes" id="UP001497525">
    <property type="component" value="Unassembled WGS sequence"/>
</dbReference>
<dbReference type="CDD" id="cd00110">
    <property type="entry name" value="LamG"/>
    <property type="match status" value="2"/>
</dbReference>
<dbReference type="Pfam" id="PF02210">
    <property type="entry name" value="Laminin_G_2"/>
    <property type="match status" value="2"/>
</dbReference>
<dbReference type="InterPro" id="IPR000152">
    <property type="entry name" value="EGF-type_Asp/Asn_hydroxyl_site"/>
</dbReference>
<dbReference type="SUPFAM" id="SSF49899">
    <property type="entry name" value="Concanavalin A-like lectins/glucanases"/>
    <property type="match status" value="3"/>
</dbReference>
<dbReference type="PROSITE" id="PS50025">
    <property type="entry name" value="LAM_G_DOMAIN"/>
    <property type="match status" value="2"/>
</dbReference>